<dbReference type="AlphaFoldDB" id="A0A0M3HU85"/>
<accession>A0A0M3HU85</accession>
<proteinExistence type="predicted"/>
<name>A0A0M3HU85_ASCLU</name>
<reference evidence="2" key="1">
    <citation type="submission" date="2017-02" db="UniProtKB">
        <authorList>
            <consortium name="WormBaseParasite"/>
        </authorList>
    </citation>
    <scope>IDENTIFICATION</scope>
</reference>
<evidence type="ECO:0000313" key="1">
    <source>
        <dbReference type="Proteomes" id="UP000036681"/>
    </source>
</evidence>
<protein>
    <submittedName>
        <fullName evidence="2">Secreted protein</fullName>
    </submittedName>
</protein>
<organism evidence="1 2">
    <name type="scientific">Ascaris lumbricoides</name>
    <name type="common">Giant roundworm</name>
    <dbReference type="NCBI Taxonomy" id="6252"/>
    <lineage>
        <taxon>Eukaryota</taxon>
        <taxon>Metazoa</taxon>
        <taxon>Ecdysozoa</taxon>
        <taxon>Nematoda</taxon>
        <taxon>Chromadorea</taxon>
        <taxon>Rhabditida</taxon>
        <taxon>Spirurina</taxon>
        <taxon>Ascaridomorpha</taxon>
        <taxon>Ascaridoidea</taxon>
        <taxon>Ascarididae</taxon>
        <taxon>Ascaris</taxon>
    </lineage>
</organism>
<evidence type="ECO:0000313" key="2">
    <source>
        <dbReference type="WBParaSite" id="ALUE_0000632501-mRNA-1"/>
    </source>
</evidence>
<dbReference type="WBParaSite" id="ALUE_0000632501-mRNA-1">
    <property type="protein sequence ID" value="ALUE_0000632501-mRNA-1"/>
    <property type="gene ID" value="ALUE_0000632501"/>
</dbReference>
<dbReference type="Proteomes" id="UP000036681">
    <property type="component" value="Unplaced"/>
</dbReference>
<keyword evidence="1" id="KW-1185">Reference proteome</keyword>
<sequence length="99" mass="11246">MRKKRRTKVASVRGSSCYVFVWCRSEKRAVKNACKSERRFRVCVQATESAGMRTGESAGGPWFRPGWCTGITERFAEQAQQRRVARWCETTLAVVIAAI</sequence>